<keyword evidence="3" id="KW-1185">Reference proteome</keyword>
<reference evidence="2 3" key="1">
    <citation type="journal article" date="2019" name="PLoS Biol.">
        <title>Sex chromosomes control vertical transmission of feminizing Wolbachia symbionts in an isopod.</title>
        <authorList>
            <person name="Becking T."/>
            <person name="Chebbi M.A."/>
            <person name="Giraud I."/>
            <person name="Moumen B."/>
            <person name="Laverre T."/>
            <person name="Caubet Y."/>
            <person name="Peccoud J."/>
            <person name="Gilbert C."/>
            <person name="Cordaux R."/>
        </authorList>
    </citation>
    <scope>NUCLEOTIDE SEQUENCE [LARGE SCALE GENOMIC DNA]</scope>
    <source>
        <strain evidence="2">ANa2</strain>
        <tissue evidence="2">Whole body excluding digestive tract and cuticle</tissue>
    </source>
</reference>
<evidence type="ECO:0000313" key="3">
    <source>
        <dbReference type="Proteomes" id="UP000326759"/>
    </source>
</evidence>
<keyword evidence="1" id="KW-1133">Transmembrane helix</keyword>
<organism evidence="2 3">
    <name type="scientific">Armadillidium nasatum</name>
    <dbReference type="NCBI Taxonomy" id="96803"/>
    <lineage>
        <taxon>Eukaryota</taxon>
        <taxon>Metazoa</taxon>
        <taxon>Ecdysozoa</taxon>
        <taxon>Arthropoda</taxon>
        <taxon>Crustacea</taxon>
        <taxon>Multicrustacea</taxon>
        <taxon>Malacostraca</taxon>
        <taxon>Eumalacostraca</taxon>
        <taxon>Peracarida</taxon>
        <taxon>Isopoda</taxon>
        <taxon>Oniscidea</taxon>
        <taxon>Crinocheta</taxon>
        <taxon>Armadillidiidae</taxon>
        <taxon>Armadillidium</taxon>
    </lineage>
</organism>
<keyword evidence="1" id="KW-0472">Membrane</keyword>
<evidence type="ECO:0000313" key="2">
    <source>
        <dbReference type="EMBL" id="KAB7495370.1"/>
    </source>
</evidence>
<feature type="transmembrane region" description="Helical" evidence="1">
    <location>
        <begin position="182"/>
        <end position="207"/>
    </location>
</feature>
<evidence type="ECO:0000256" key="1">
    <source>
        <dbReference type="SAM" id="Phobius"/>
    </source>
</evidence>
<accession>A0A5N5SNV4</accession>
<comment type="caution">
    <text evidence="2">The sequence shown here is derived from an EMBL/GenBank/DDBJ whole genome shotgun (WGS) entry which is preliminary data.</text>
</comment>
<gene>
    <name evidence="2" type="ORF">Anas_12517</name>
</gene>
<keyword evidence="1" id="KW-0812">Transmembrane</keyword>
<dbReference type="Proteomes" id="UP000326759">
    <property type="component" value="Unassembled WGS sequence"/>
</dbReference>
<sequence length="252" mass="29920">MYKNENLFKTDVFSLGLEVTYKNIMIERWKPIDWLYINNESVLGRQKNDNQHYRRTKLSDIRRTCHIFANSLNYTVQSLEATVFFNYSQPNIYHGVFLTLIMQDFLLKIRSSDFKVVKVDENQWNLQDYGYYLKANELIQTNLTLVSEDHIRNPVPFSVLLNDEILCGFYPKKSYKAVHQNFVMLSIVIAFIVIFAIYGIVATYHLIIWRRHYDQMTLELWNKVQSRTDNNFDNFVPSEYANAVTNYNATPF</sequence>
<dbReference type="AlphaFoldDB" id="A0A5N5SNV4"/>
<dbReference type="EMBL" id="SEYY01022673">
    <property type="protein sequence ID" value="KAB7495370.1"/>
    <property type="molecule type" value="Genomic_DNA"/>
</dbReference>
<proteinExistence type="predicted"/>
<name>A0A5N5SNV4_9CRUS</name>
<protein>
    <submittedName>
        <fullName evidence="2">Uncharacterized protein</fullName>
    </submittedName>
</protein>
<dbReference type="OrthoDB" id="6389098at2759"/>